<dbReference type="Pfam" id="PF13419">
    <property type="entry name" value="HAD_2"/>
    <property type="match status" value="1"/>
</dbReference>
<dbReference type="GO" id="GO:0016787">
    <property type="term" value="F:hydrolase activity"/>
    <property type="evidence" value="ECO:0007669"/>
    <property type="project" value="UniProtKB-KW"/>
</dbReference>
<name>A0A8J7A9V5_9CYAN</name>
<dbReference type="PANTHER" id="PTHR43885:SF1">
    <property type="entry name" value="SUPERFAMILY HYDROLASE, PUTATIVE (AFU_ORTHOLOGUE AFUA_4G13290)-RELATED"/>
    <property type="match status" value="1"/>
</dbReference>
<gene>
    <name evidence="1" type="ORF">IQ241_22580</name>
</gene>
<dbReference type="EMBL" id="JADEXG010000080">
    <property type="protein sequence ID" value="MBE9080042.1"/>
    <property type="molecule type" value="Genomic_DNA"/>
</dbReference>
<proteinExistence type="predicted"/>
<dbReference type="NCBIfam" id="TIGR01509">
    <property type="entry name" value="HAD-SF-IA-v3"/>
    <property type="match status" value="1"/>
</dbReference>
<organism evidence="1 2">
    <name type="scientific">Vasconcelosia minhoensis LEGE 07310</name>
    <dbReference type="NCBI Taxonomy" id="915328"/>
    <lineage>
        <taxon>Bacteria</taxon>
        <taxon>Bacillati</taxon>
        <taxon>Cyanobacteriota</taxon>
        <taxon>Cyanophyceae</taxon>
        <taxon>Nodosilineales</taxon>
        <taxon>Cymatolegaceae</taxon>
        <taxon>Vasconcelosia</taxon>
        <taxon>Vasconcelosia minhoensis</taxon>
    </lineage>
</organism>
<comment type="caution">
    <text evidence="1">The sequence shown here is derived from an EMBL/GenBank/DDBJ whole genome shotgun (WGS) entry which is preliminary data.</text>
</comment>
<evidence type="ECO:0000313" key="2">
    <source>
        <dbReference type="Proteomes" id="UP000636505"/>
    </source>
</evidence>
<dbReference type="InterPro" id="IPR006439">
    <property type="entry name" value="HAD-SF_hydro_IA"/>
</dbReference>
<reference evidence="1" key="1">
    <citation type="submission" date="2020-10" db="EMBL/GenBank/DDBJ databases">
        <authorList>
            <person name="Castelo-Branco R."/>
            <person name="Eusebio N."/>
            <person name="Adriana R."/>
            <person name="Vieira A."/>
            <person name="Brugerolle De Fraissinette N."/>
            <person name="Rezende De Castro R."/>
            <person name="Schneider M.P."/>
            <person name="Vasconcelos V."/>
            <person name="Leao P.N."/>
        </authorList>
    </citation>
    <scope>NUCLEOTIDE SEQUENCE</scope>
    <source>
        <strain evidence="1">LEGE 07310</strain>
    </source>
</reference>
<accession>A0A8J7A9V5</accession>
<dbReference type="Gene3D" id="3.40.50.1000">
    <property type="entry name" value="HAD superfamily/HAD-like"/>
    <property type="match status" value="1"/>
</dbReference>
<keyword evidence="2" id="KW-1185">Reference proteome</keyword>
<dbReference type="InterPro" id="IPR036412">
    <property type="entry name" value="HAD-like_sf"/>
</dbReference>
<dbReference type="Proteomes" id="UP000636505">
    <property type="component" value="Unassembled WGS sequence"/>
</dbReference>
<protein>
    <submittedName>
        <fullName evidence="1">HAD family hydrolase</fullName>
    </submittedName>
</protein>
<dbReference type="AlphaFoldDB" id="A0A8J7A9V5"/>
<sequence>MFPAFRDRSCWIFDMDGTLTVGIHDFDAIRRELGLPANEPILEALAQLSAAEAVPLRRRLADIETELAHRSQAQPGIHPLLSKLRSQGKRLGVLTRNGKQMAHTTLAACGLNDFFAPENVLSRDCCAHKPSPDGILKLLDRWQAAPTEAVMVGDYKFDLMAGRNAGTATAYFDSTGEFPWREYADVWVRDLGALVDWVGE</sequence>
<dbReference type="SUPFAM" id="SSF56784">
    <property type="entry name" value="HAD-like"/>
    <property type="match status" value="1"/>
</dbReference>
<dbReference type="SFLD" id="SFLDG01129">
    <property type="entry name" value="C1.5:_HAD__Beta-PGM__Phosphata"/>
    <property type="match status" value="1"/>
</dbReference>
<dbReference type="InterPro" id="IPR041492">
    <property type="entry name" value="HAD_2"/>
</dbReference>
<dbReference type="SFLD" id="SFLDS00003">
    <property type="entry name" value="Haloacid_Dehalogenase"/>
    <property type="match status" value="1"/>
</dbReference>
<dbReference type="NCBIfam" id="TIGR01549">
    <property type="entry name" value="HAD-SF-IA-v1"/>
    <property type="match status" value="1"/>
</dbReference>
<dbReference type="RefSeq" id="WP_193911603.1">
    <property type="nucleotide sequence ID" value="NZ_JADEXG010000080.1"/>
</dbReference>
<dbReference type="InterPro" id="IPR023214">
    <property type="entry name" value="HAD_sf"/>
</dbReference>
<dbReference type="PANTHER" id="PTHR43885">
    <property type="entry name" value="HALOACID DEHALOGENASE-LIKE HYDROLASE"/>
    <property type="match status" value="1"/>
</dbReference>
<evidence type="ECO:0000313" key="1">
    <source>
        <dbReference type="EMBL" id="MBE9080042.1"/>
    </source>
</evidence>
<keyword evidence="1" id="KW-0378">Hydrolase</keyword>
<dbReference type="Gene3D" id="1.10.260.80">
    <property type="match status" value="1"/>
</dbReference>